<keyword evidence="1" id="KW-0732">Signal</keyword>
<evidence type="ECO:0008006" key="4">
    <source>
        <dbReference type="Google" id="ProtNLM"/>
    </source>
</evidence>
<evidence type="ECO:0000313" key="2">
    <source>
        <dbReference type="EMBL" id="OXA64794.1"/>
    </source>
</evidence>
<sequence length="424" mass="48530">MKFQKSCLVFIFLHVLFFVSVSGQRCIVRELGSKDVIRGQTPPSCALPVSLINSGLYRPLVPPTNSLFPPWYNATLFRIGQKYAQKHFLSVLITQITALPLFTNHPLIKPFLKVSGKSRTMENANRRFLSTILHVKLYYEQEGDALHHVIESLVRVQGIHFSLARNYTWAALQKNNAAAKAKETDFSFREDMWAAVSADLEASKIPDKNRFWSFADLLPPKDGVVPILNQLSFSNTQFFLGGLYNVIPKRIGIHDAKEEELDGFNHLWAVLGFAVGIEDHYNIALQPSLDELRRYYREYYDEYMLPALFHRDADGKNFMEGLYTGFIRASFGKDGDKMFRVEQMMLLGLENVFDVDCPNIRKRLGLPSRFLRSHVAEVTNMFKSASFRKCLAKFVLRTYVEKSGRNDLGIDINDPAQVAEKSYF</sequence>
<organism evidence="2 3">
    <name type="scientific">Folsomia candida</name>
    <name type="common">Springtail</name>
    <dbReference type="NCBI Taxonomy" id="158441"/>
    <lineage>
        <taxon>Eukaryota</taxon>
        <taxon>Metazoa</taxon>
        <taxon>Ecdysozoa</taxon>
        <taxon>Arthropoda</taxon>
        <taxon>Hexapoda</taxon>
        <taxon>Collembola</taxon>
        <taxon>Entomobryomorpha</taxon>
        <taxon>Isotomoidea</taxon>
        <taxon>Isotomidae</taxon>
        <taxon>Proisotominae</taxon>
        <taxon>Folsomia</taxon>
    </lineage>
</organism>
<dbReference type="PANTHER" id="PTHR37159">
    <property type="entry name" value="GH11867P"/>
    <property type="match status" value="1"/>
</dbReference>
<gene>
    <name evidence="2" type="ORF">Fcan01_00067</name>
</gene>
<dbReference type="AlphaFoldDB" id="A0A226F5T1"/>
<dbReference type="PANTHER" id="PTHR37159:SF1">
    <property type="entry name" value="GH11867P"/>
    <property type="match status" value="1"/>
</dbReference>
<dbReference type="EMBL" id="LNIX01000001">
    <property type="protein sequence ID" value="OXA64794.1"/>
    <property type="molecule type" value="Genomic_DNA"/>
</dbReference>
<dbReference type="Proteomes" id="UP000198287">
    <property type="component" value="Unassembled WGS sequence"/>
</dbReference>
<proteinExistence type="predicted"/>
<evidence type="ECO:0000313" key="3">
    <source>
        <dbReference type="Proteomes" id="UP000198287"/>
    </source>
</evidence>
<keyword evidence="3" id="KW-1185">Reference proteome</keyword>
<dbReference type="STRING" id="158441.A0A226F5T1"/>
<accession>A0A226F5T1</accession>
<comment type="caution">
    <text evidence="2">The sequence shown here is derived from an EMBL/GenBank/DDBJ whole genome shotgun (WGS) entry which is preliminary data.</text>
</comment>
<dbReference type="OMA" id="KECKCES"/>
<evidence type="ECO:0000256" key="1">
    <source>
        <dbReference type="SAM" id="SignalP"/>
    </source>
</evidence>
<feature type="chain" id="PRO_5013279783" description="ER-bound oxygenase mpaB/mpaB'/Rubber oxygenase catalytic domain-containing protein" evidence="1">
    <location>
        <begin position="24"/>
        <end position="424"/>
    </location>
</feature>
<feature type="signal peptide" evidence="1">
    <location>
        <begin position="1"/>
        <end position="23"/>
    </location>
</feature>
<protein>
    <recommendedName>
        <fullName evidence="4">ER-bound oxygenase mpaB/mpaB'/Rubber oxygenase catalytic domain-containing protein</fullName>
    </recommendedName>
</protein>
<dbReference type="OrthoDB" id="6361347at2759"/>
<reference evidence="2 3" key="1">
    <citation type="submission" date="2015-12" db="EMBL/GenBank/DDBJ databases">
        <title>The genome of Folsomia candida.</title>
        <authorList>
            <person name="Faddeeva A."/>
            <person name="Derks M.F."/>
            <person name="Anvar Y."/>
            <person name="Smit S."/>
            <person name="Van Straalen N."/>
            <person name="Roelofs D."/>
        </authorList>
    </citation>
    <scope>NUCLEOTIDE SEQUENCE [LARGE SCALE GENOMIC DNA]</scope>
    <source>
        <strain evidence="2 3">VU population</strain>
        <tissue evidence="2">Whole body</tissue>
    </source>
</reference>
<name>A0A226F5T1_FOLCA</name>